<dbReference type="STRING" id="3818.A0A444ZW21"/>
<dbReference type="InterPro" id="IPR012340">
    <property type="entry name" value="NA-bd_OB-fold"/>
</dbReference>
<dbReference type="PANTHER" id="PTHR47165:SF4">
    <property type="entry name" value="OS03G0429900 PROTEIN"/>
    <property type="match status" value="1"/>
</dbReference>
<evidence type="ECO:0000259" key="1">
    <source>
        <dbReference type="Pfam" id="PF02721"/>
    </source>
</evidence>
<reference evidence="2 3" key="1">
    <citation type="submission" date="2019-01" db="EMBL/GenBank/DDBJ databases">
        <title>Sequencing of cultivated peanut Arachis hypogaea provides insights into genome evolution and oil improvement.</title>
        <authorList>
            <person name="Chen X."/>
        </authorList>
    </citation>
    <scope>NUCLEOTIDE SEQUENCE [LARGE SCALE GENOMIC DNA]</scope>
    <source>
        <strain evidence="3">cv. Fuhuasheng</strain>
        <tissue evidence="2">Leaves</tissue>
    </source>
</reference>
<gene>
    <name evidence="2" type="ORF">Ahy_B03g062994</name>
</gene>
<evidence type="ECO:0000313" key="3">
    <source>
        <dbReference type="Proteomes" id="UP000289738"/>
    </source>
</evidence>
<sequence length="724" mass="82915">MFFSSTFFHLYYLFIDKMILSIDPFQKISPWKETWSIEVKILTIWEDASIVNENMQKLLHVVLMDKQHDKVQATVENDLITTFIHQLKEGHVFIISDFKVIPNGGLVRVTRHRFRILFKCSTSVVAAANRVIPNPGLSLTSMDEILQKRTDYEYLIDFVGVLCGLKRKTDVECNGKVLKVIVLEVLADGKKIPCNLVGDYSALIDINSLKKYQRPPVLILQSFKIKVNGDKVSLQNVINVSRISINPGMQETVNFLNEYRIASHHFSRLCSNEIGDLDGQFFVVGKIKEIVEDPEWWVFSCVCGHPIVGDDNVFHCQLCGREVQHFMTSYRIKILVEDRTSCGMFVLLDSAATKLLGRTCYDVFLLLEDEIEKIEHRYCPQFFHQLIGKEIVFKVQAKRINSPGYCGTFKIVNVISDARFFNKLQPDQCIKDHICFLIGEIIDVVKHQKWWYYCCLCNAPVCHVGNLFYCYLCRVECVDAIRRYHIKIIVSHSNGSNIFILEDDEVMQIIKMSCSEFLIDEGNSSQSNDDYTVPNSMISQLMNKKIVFIVDPRPIGYELNTSLHVVRAICDDIDIVRFLEDSTHDNQQQVITLLCKSDVELAHFVSDQKFHLDPFVPHFPFEFKNPVEFHSNASIQCSSSSSAPVRQASPISVLNWNCWVFLDLMDFDSLSTINHDFHARISSSQGSNLVGNHQPLTIREELRSAFGQCENTGDAVERMDECSG</sequence>
<evidence type="ECO:0000313" key="2">
    <source>
        <dbReference type="EMBL" id="RYR18378.1"/>
    </source>
</evidence>
<protein>
    <recommendedName>
        <fullName evidence="1">Replication protein A 70 kDa DNA-binding subunit B/D first OB fold domain-containing protein</fullName>
    </recommendedName>
</protein>
<dbReference type="PANTHER" id="PTHR47165">
    <property type="entry name" value="OS03G0429900 PROTEIN"/>
    <property type="match status" value="1"/>
</dbReference>
<dbReference type="Pfam" id="PF02721">
    <property type="entry name" value="DUF223"/>
    <property type="match status" value="1"/>
</dbReference>
<dbReference type="InterPro" id="IPR003871">
    <property type="entry name" value="RFA1B/D_OB_1st"/>
</dbReference>
<dbReference type="Proteomes" id="UP000289738">
    <property type="component" value="Chromosome B03"/>
</dbReference>
<name>A0A444ZW21_ARAHY</name>
<keyword evidence="3" id="KW-1185">Reference proteome</keyword>
<dbReference type="CDD" id="cd04480">
    <property type="entry name" value="RPA1_DBD_A_like"/>
    <property type="match status" value="1"/>
</dbReference>
<dbReference type="EMBL" id="SDMP01000013">
    <property type="protein sequence ID" value="RYR18378.1"/>
    <property type="molecule type" value="Genomic_DNA"/>
</dbReference>
<dbReference type="SUPFAM" id="SSF50249">
    <property type="entry name" value="Nucleic acid-binding proteins"/>
    <property type="match status" value="4"/>
</dbReference>
<dbReference type="Gene3D" id="2.40.50.140">
    <property type="entry name" value="Nucleic acid-binding proteins"/>
    <property type="match status" value="4"/>
</dbReference>
<proteinExistence type="predicted"/>
<accession>A0A444ZW21</accession>
<organism evidence="2 3">
    <name type="scientific">Arachis hypogaea</name>
    <name type="common">Peanut</name>
    <dbReference type="NCBI Taxonomy" id="3818"/>
    <lineage>
        <taxon>Eukaryota</taxon>
        <taxon>Viridiplantae</taxon>
        <taxon>Streptophyta</taxon>
        <taxon>Embryophyta</taxon>
        <taxon>Tracheophyta</taxon>
        <taxon>Spermatophyta</taxon>
        <taxon>Magnoliopsida</taxon>
        <taxon>eudicotyledons</taxon>
        <taxon>Gunneridae</taxon>
        <taxon>Pentapetalae</taxon>
        <taxon>rosids</taxon>
        <taxon>fabids</taxon>
        <taxon>Fabales</taxon>
        <taxon>Fabaceae</taxon>
        <taxon>Papilionoideae</taxon>
        <taxon>50 kb inversion clade</taxon>
        <taxon>dalbergioids sensu lato</taxon>
        <taxon>Dalbergieae</taxon>
        <taxon>Pterocarpus clade</taxon>
        <taxon>Arachis</taxon>
    </lineage>
</organism>
<dbReference type="AlphaFoldDB" id="A0A444ZW21"/>
<comment type="caution">
    <text evidence="2">The sequence shown here is derived from an EMBL/GenBank/DDBJ whole genome shotgun (WGS) entry which is preliminary data.</text>
</comment>
<feature type="domain" description="Replication protein A 70 kDa DNA-binding subunit B/D first OB fold" evidence="1">
    <location>
        <begin position="24"/>
        <end position="125"/>
    </location>
</feature>